<dbReference type="AlphaFoldDB" id="A0A497F133"/>
<accession>A0A497F133</accession>
<evidence type="ECO:0000313" key="3">
    <source>
        <dbReference type="Proteomes" id="UP000269499"/>
    </source>
</evidence>
<dbReference type="Pfam" id="PF26482">
    <property type="entry name" value="DUF8155"/>
    <property type="match status" value="1"/>
</dbReference>
<feature type="non-terminal residue" evidence="2">
    <location>
        <position position="194"/>
    </location>
</feature>
<reference evidence="2 3" key="1">
    <citation type="submission" date="2018-06" db="EMBL/GenBank/DDBJ databases">
        <title>Extensive metabolic versatility and redundancy in microbially diverse, dynamic hydrothermal sediments.</title>
        <authorList>
            <person name="Dombrowski N."/>
            <person name="Teske A."/>
            <person name="Baker B.J."/>
        </authorList>
    </citation>
    <scope>NUCLEOTIDE SEQUENCE [LARGE SCALE GENOMIC DNA]</scope>
    <source>
        <strain evidence="2">B20_G2</strain>
    </source>
</reference>
<comment type="caution">
    <text evidence="2">The sequence shown here is derived from an EMBL/GenBank/DDBJ whole genome shotgun (WGS) entry which is preliminary data.</text>
</comment>
<evidence type="ECO:0000313" key="2">
    <source>
        <dbReference type="EMBL" id="RLE52628.1"/>
    </source>
</evidence>
<feature type="domain" description="DUF8155" evidence="1">
    <location>
        <begin position="20"/>
        <end position="145"/>
    </location>
</feature>
<sequence>MYVTIAECKGVEIRVPRSCWFSFFNSPYPAHKSSSAIDIYFPDLEALFPADEGLVLEVERFECPRFRSDADGFDYLTIIKVGEDAVFKILHVKPKVEPGERVSLGDYIGDLWVSGYFYPWSDLHMHVEVRPPNDAKRALGAFRLDVSPAIKLISNPDRISNLYLVCEDCESYVWLKSSCRRDFISSGLALAAGS</sequence>
<dbReference type="Gene3D" id="2.70.70.10">
    <property type="entry name" value="Glucose Permease (Domain IIA)"/>
    <property type="match status" value="1"/>
</dbReference>
<organism evidence="2 3">
    <name type="scientific">Thermoproteota archaeon</name>
    <dbReference type="NCBI Taxonomy" id="2056631"/>
    <lineage>
        <taxon>Archaea</taxon>
        <taxon>Thermoproteota</taxon>
    </lineage>
</organism>
<name>A0A497F133_9CREN</name>
<proteinExistence type="predicted"/>
<dbReference type="EMBL" id="QMRA01000106">
    <property type="protein sequence ID" value="RLE52628.1"/>
    <property type="molecule type" value="Genomic_DNA"/>
</dbReference>
<dbReference type="InterPro" id="IPR011055">
    <property type="entry name" value="Dup_hybrid_motif"/>
</dbReference>
<dbReference type="InterPro" id="IPR058468">
    <property type="entry name" value="DUF8155_N"/>
</dbReference>
<evidence type="ECO:0000259" key="1">
    <source>
        <dbReference type="Pfam" id="PF26482"/>
    </source>
</evidence>
<gene>
    <name evidence="2" type="ORF">DRJ26_04435</name>
</gene>
<protein>
    <recommendedName>
        <fullName evidence="1">DUF8155 domain-containing protein</fullName>
    </recommendedName>
</protein>
<dbReference type="Proteomes" id="UP000269499">
    <property type="component" value="Unassembled WGS sequence"/>
</dbReference>